<evidence type="ECO:0000313" key="11">
    <source>
        <dbReference type="Proteomes" id="UP000559117"/>
    </source>
</evidence>
<dbReference type="EC" id="3.1.3.15" evidence="3 8"/>
<dbReference type="InterPro" id="IPR016195">
    <property type="entry name" value="Pol/histidinol_Pase-like"/>
</dbReference>
<dbReference type="GO" id="GO:0000105">
    <property type="term" value="P:L-histidine biosynthetic process"/>
    <property type="evidence" value="ECO:0007669"/>
    <property type="project" value="UniProtKB-UniRule"/>
</dbReference>
<keyword evidence="4 8" id="KW-0028">Amino-acid biosynthesis</keyword>
<keyword evidence="6 8" id="KW-0368">Histidine biosynthesis</keyword>
<evidence type="ECO:0000313" key="10">
    <source>
        <dbReference type="EMBL" id="MBB5336234.1"/>
    </source>
</evidence>
<proteinExistence type="inferred from homology"/>
<dbReference type="UniPathway" id="UPA00031">
    <property type="reaction ID" value="UER00013"/>
</dbReference>
<evidence type="ECO:0000256" key="5">
    <source>
        <dbReference type="ARBA" id="ARBA00022801"/>
    </source>
</evidence>
<dbReference type="Proteomes" id="UP000559117">
    <property type="component" value="Unassembled WGS sequence"/>
</dbReference>
<gene>
    <name evidence="10" type="ORF">HNR32_001382</name>
</gene>
<evidence type="ECO:0000256" key="8">
    <source>
        <dbReference type="RuleBase" id="RU366003"/>
    </source>
</evidence>
<evidence type="ECO:0000256" key="7">
    <source>
        <dbReference type="ARBA" id="ARBA00049158"/>
    </source>
</evidence>
<sequence>MMLTAAITAAKQQNIGITITDHIDFYFPGDDIYEFDCQKYFSAYKKYRDNENVLLGVEIGMQDTTAEQSQQFAVNQPFDMIIISQHILENYDLYYNDYYQNKDKQTAYRIYLEALIKGMNLHSFGNVLGHIDYICRKAPYNDVHLYYDEFSQQIDKLWQCALDNNIIPEINTRRFDNNINPKHLLPIYKRYHDMGGQYATIGSDAHVESAIGYKFMDAVCFLKEAGLIPVYFKNQQPVIMV</sequence>
<dbReference type="GO" id="GO:0004401">
    <property type="term" value="F:histidinol-phosphatase activity"/>
    <property type="evidence" value="ECO:0007669"/>
    <property type="project" value="UniProtKB-UniRule"/>
</dbReference>
<dbReference type="EMBL" id="JACHFH010000014">
    <property type="protein sequence ID" value="MBB5336234.1"/>
    <property type="molecule type" value="Genomic_DNA"/>
</dbReference>
<keyword evidence="5 8" id="KW-0378">Hydrolase</keyword>
<protein>
    <recommendedName>
        <fullName evidence="3 8">Histidinol-phosphatase</fullName>
        <shortName evidence="8">HolPase</shortName>
        <ecNumber evidence="3 8">3.1.3.15</ecNumber>
    </recommendedName>
</protein>
<evidence type="ECO:0000256" key="1">
    <source>
        <dbReference type="ARBA" id="ARBA00004970"/>
    </source>
</evidence>
<dbReference type="GO" id="GO:0005737">
    <property type="term" value="C:cytoplasm"/>
    <property type="evidence" value="ECO:0007669"/>
    <property type="project" value="TreeGrafter"/>
</dbReference>
<comment type="similarity">
    <text evidence="2 8">Belongs to the PHP hydrolase family. HisK subfamily.</text>
</comment>
<accession>A0A840UTT3</accession>
<comment type="caution">
    <text evidence="10">The sequence shown here is derived from an EMBL/GenBank/DDBJ whole genome shotgun (WGS) entry which is preliminary data.</text>
</comment>
<organism evidence="10 11">
    <name type="scientific">Pectinatus brassicae</name>
    <dbReference type="NCBI Taxonomy" id="862415"/>
    <lineage>
        <taxon>Bacteria</taxon>
        <taxon>Bacillati</taxon>
        <taxon>Bacillota</taxon>
        <taxon>Negativicutes</taxon>
        <taxon>Selenomonadales</taxon>
        <taxon>Selenomonadaceae</taxon>
        <taxon>Pectinatus</taxon>
    </lineage>
</organism>
<name>A0A840UTT3_9FIRM</name>
<dbReference type="Pfam" id="PF02811">
    <property type="entry name" value="PHP"/>
    <property type="match status" value="1"/>
</dbReference>
<dbReference type="InterPro" id="IPR004013">
    <property type="entry name" value="PHP_dom"/>
</dbReference>
<evidence type="ECO:0000256" key="3">
    <source>
        <dbReference type="ARBA" id="ARBA00013085"/>
    </source>
</evidence>
<comment type="pathway">
    <text evidence="1 8">Amino-acid biosynthesis; L-histidine biosynthesis; L-histidine from 5-phospho-alpha-D-ribose 1-diphosphate: step 8/9.</text>
</comment>
<evidence type="ECO:0000256" key="2">
    <source>
        <dbReference type="ARBA" id="ARBA00009152"/>
    </source>
</evidence>
<comment type="catalytic activity">
    <reaction evidence="7 8">
        <text>L-histidinol phosphate + H2O = L-histidinol + phosphate</text>
        <dbReference type="Rhea" id="RHEA:14465"/>
        <dbReference type="ChEBI" id="CHEBI:15377"/>
        <dbReference type="ChEBI" id="CHEBI:43474"/>
        <dbReference type="ChEBI" id="CHEBI:57699"/>
        <dbReference type="ChEBI" id="CHEBI:57980"/>
        <dbReference type="EC" id="3.1.3.15"/>
    </reaction>
</comment>
<dbReference type="AlphaFoldDB" id="A0A840UTT3"/>
<dbReference type="PANTHER" id="PTHR21039:SF0">
    <property type="entry name" value="HISTIDINOL-PHOSPHATASE"/>
    <property type="match status" value="1"/>
</dbReference>
<evidence type="ECO:0000256" key="4">
    <source>
        <dbReference type="ARBA" id="ARBA00022605"/>
    </source>
</evidence>
<dbReference type="InterPro" id="IPR010140">
    <property type="entry name" value="Histidinol_P_phosphatase_HisJ"/>
</dbReference>
<keyword evidence="11" id="KW-1185">Reference proteome</keyword>
<evidence type="ECO:0000256" key="6">
    <source>
        <dbReference type="ARBA" id="ARBA00023102"/>
    </source>
</evidence>
<reference evidence="10 11" key="1">
    <citation type="submission" date="2020-08" db="EMBL/GenBank/DDBJ databases">
        <title>Genomic Encyclopedia of Type Strains, Phase IV (KMG-IV): sequencing the most valuable type-strain genomes for metagenomic binning, comparative biology and taxonomic classification.</title>
        <authorList>
            <person name="Goeker M."/>
        </authorList>
    </citation>
    <scope>NUCLEOTIDE SEQUENCE [LARGE SCALE GENOMIC DNA]</scope>
    <source>
        <strain evidence="10 11">DSM 24661</strain>
    </source>
</reference>
<feature type="domain" description="PHP" evidence="9">
    <location>
        <begin position="5"/>
        <end position="172"/>
    </location>
</feature>
<dbReference type="PANTHER" id="PTHR21039">
    <property type="entry name" value="HISTIDINOL PHOSPHATASE-RELATED"/>
    <property type="match status" value="1"/>
</dbReference>
<dbReference type="Gene3D" id="3.20.20.140">
    <property type="entry name" value="Metal-dependent hydrolases"/>
    <property type="match status" value="1"/>
</dbReference>
<evidence type="ECO:0000259" key="9">
    <source>
        <dbReference type="Pfam" id="PF02811"/>
    </source>
</evidence>
<dbReference type="SUPFAM" id="SSF89550">
    <property type="entry name" value="PHP domain-like"/>
    <property type="match status" value="1"/>
</dbReference>